<dbReference type="PANTHER" id="PTHR40077">
    <property type="entry name" value="MEMBRANE PROTEIN-RELATED"/>
    <property type="match status" value="1"/>
</dbReference>
<feature type="transmembrane region" description="Helical" evidence="6">
    <location>
        <begin position="31"/>
        <end position="50"/>
    </location>
</feature>
<evidence type="ECO:0000256" key="3">
    <source>
        <dbReference type="ARBA" id="ARBA00022692"/>
    </source>
</evidence>
<evidence type="ECO:0000313" key="9">
    <source>
        <dbReference type="Proteomes" id="UP000722989"/>
    </source>
</evidence>
<reference evidence="8 9" key="1">
    <citation type="submission" date="2020-03" db="EMBL/GenBank/DDBJ databases">
        <title>WGS of the type strain of Planosporangium spp.</title>
        <authorList>
            <person name="Thawai C."/>
        </authorList>
    </citation>
    <scope>NUCLEOTIDE SEQUENCE [LARGE SCALE GENOMIC DNA]</scope>
    <source>
        <strain evidence="8 9">TBRC 5610</strain>
    </source>
</reference>
<comment type="subcellular location">
    <subcellularLocation>
        <location evidence="1">Cell membrane</location>
        <topology evidence="1">Multi-pass membrane protein</topology>
    </subcellularLocation>
</comment>
<protein>
    <submittedName>
        <fullName evidence="8">DUF3817 domain-containing protein</fullName>
    </submittedName>
</protein>
<dbReference type="EMBL" id="JAATVY010000013">
    <property type="protein sequence ID" value="NJC71744.1"/>
    <property type="molecule type" value="Genomic_DNA"/>
</dbReference>
<keyword evidence="4 6" id="KW-1133">Transmembrane helix</keyword>
<evidence type="ECO:0000259" key="7">
    <source>
        <dbReference type="Pfam" id="PF12823"/>
    </source>
</evidence>
<evidence type="ECO:0000256" key="1">
    <source>
        <dbReference type="ARBA" id="ARBA00004651"/>
    </source>
</evidence>
<comment type="caution">
    <text evidence="8">The sequence shown here is derived from an EMBL/GenBank/DDBJ whole genome shotgun (WGS) entry which is preliminary data.</text>
</comment>
<evidence type="ECO:0000256" key="5">
    <source>
        <dbReference type="ARBA" id="ARBA00023136"/>
    </source>
</evidence>
<dbReference type="PANTHER" id="PTHR40077:SF2">
    <property type="entry name" value="MEMBRANE PROTEIN"/>
    <property type="match status" value="1"/>
</dbReference>
<accession>A0ABX0Y082</accession>
<evidence type="ECO:0000256" key="4">
    <source>
        <dbReference type="ARBA" id="ARBA00022989"/>
    </source>
</evidence>
<dbReference type="Proteomes" id="UP000722989">
    <property type="component" value="Unassembled WGS sequence"/>
</dbReference>
<feature type="transmembrane region" description="Helical" evidence="6">
    <location>
        <begin position="90"/>
        <end position="109"/>
    </location>
</feature>
<evidence type="ECO:0000256" key="6">
    <source>
        <dbReference type="SAM" id="Phobius"/>
    </source>
</evidence>
<keyword evidence="2" id="KW-1003">Cell membrane</keyword>
<keyword evidence="5 6" id="KW-0472">Membrane</keyword>
<evidence type="ECO:0000256" key="2">
    <source>
        <dbReference type="ARBA" id="ARBA00022475"/>
    </source>
</evidence>
<keyword evidence="3 6" id="KW-0812">Transmembrane</keyword>
<gene>
    <name evidence="8" type="ORF">HC031_18755</name>
</gene>
<evidence type="ECO:0000313" key="8">
    <source>
        <dbReference type="EMBL" id="NJC71744.1"/>
    </source>
</evidence>
<dbReference type="Pfam" id="PF12823">
    <property type="entry name" value="DUF3817"/>
    <property type="match status" value="1"/>
</dbReference>
<feature type="domain" description="DUF3817" evidence="7">
    <location>
        <begin position="26"/>
        <end position="114"/>
    </location>
</feature>
<keyword evidence="9" id="KW-1185">Reference proteome</keyword>
<name>A0ABX0Y082_9ACTN</name>
<sequence>MVGRQPRSPAQRVSEFGRMTAVESALKRYRIAAYVVGVFLLILTLIAMPLKYLPPHNATLVAIVGPIHGFLYMVYLVVAFDLSMRARWPFTYTLGVLLAGTIPFLSFVAERKVTHRVRAALAATAAEPVKTAAR</sequence>
<dbReference type="InterPro" id="IPR023845">
    <property type="entry name" value="DUF3817_TM"/>
</dbReference>
<organism evidence="8 9">
    <name type="scientific">Planosporangium thailandense</name>
    <dbReference type="NCBI Taxonomy" id="765197"/>
    <lineage>
        <taxon>Bacteria</taxon>
        <taxon>Bacillati</taxon>
        <taxon>Actinomycetota</taxon>
        <taxon>Actinomycetes</taxon>
        <taxon>Micromonosporales</taxon>
        <taxon>Micromonosporaceae</taxon>
        <taxon>Planosporangium</taxon>
    </lineage>
</organism>
<feature type="transmembrane region" description="Helical" evidence="6">
    <location>
        <begin position="57"/>
        <end position="78"/>
    </location>
</feature>
<proteinExistence type="predicted"/>
<dbReference type="NCBIfam" id="TIGR03954">
    <property type="entry name" value="integ_memb_HG"/>
    <property type="match status" value="1"/>
</dbReference>